<feature type="coiled-coil region" evidence="10">
    <location>
        <begin position="143"/>
        <end position="170"/>
    </location>
</feature>
<dbReference type="RefSeq" id="WP_255914301.1">
    <property type="nucleotide sequence ID" value="NZ_JANFQO010000008.1"/>
</dbReference>
<feature type="region of interest" description="Disordered" evidence="11">
    <location>
        <begin position="66"/>
        <end position="112"/>
    </location>
</feature>
<evidence type="ECO:0000313" key="14">
    <source>
        <dbReference type="EMBL" id="MCQ4165211.1"/>
    </source>
</evidence>
<feature type="compositionally biased region" description="Basic and acidic residues" evidence="11">
    <location>
        <begin position="73"/>
        <end position="82"/>
    </location>
</feature>
<evidence type="ECO:0000256" key="11">
    <source>
        <dbReference type="SAM" id="MobiDB-lite"/>
    </source>
</evidence>
<keyword evidence="8 12" id="KW-1133">Transmembrane helix</keyword>
<gene>
    <name evidence="14" type="ORF">NM961_10865</name>
</gene>
<proteinExistence type="inferred from homology"/>
<reference evidence="14" key="1">
    <citation type="submission" date="2022-07" db="EMBL/GenBank/DDBJ databases">
        <title>Tahibacter sp., a new gammaproteobacterium isolated from the silt sample collected at pig farm.</title>
        <authorList>
            <person name="Chen H."/>
        </authorList>
    </citation>
    <scope>NUCLEOTIDE SEQUENCE</scope>
    <source>
        <strain evidence="14">P2K</strain>
    </source>
</reference>
<organism evidence="14 15">
    <name type="scientific">Tahibacter harae</name>
    <dbReference type="NCBI Taxonomy" id="2963937"/>
    <lineage>
        <taxon>Bacteria</taxon>
        <taxon>Pseudomonadati</taxon>
        <taxon>Pseudomonadota</taxon>
        <taxon>Gammaproteobacteria</taxon>
        <taxon>Lysobacterales</taxon>
        <taxon>Rhodanobacteraceae</taxon>
        <taxon>Tahibacter</taxon>
    </lineage>
</organism>
<evidence type="ECO:0000256" key="8">
    <source>
        <dbReference type="ARBA" id="ARBA00022989"/>
    </source>
</evidence>
<keyword evidence="15" id="KW-1185">Reference proteome</keyword>
<dbReference type="PANTHER" id="PTHR33446">
    <property type="entry name" value="PROTEIN TONB-RELATED"/>
    <property type="match status" value="1"/>
</dbReference>
<feature type="domain" description="TonB C-terminal" evidence="13">
    <location>
        <begin position="189"/>
        <end position="285"/>
    </location>
</feature>
<dbReference type="PANTHER" id="PTHR33446:SF11">
    <property type="entry name" value="TONB3"/>
    <property type="match status" value="1"/>
</dbReference>
<dbReference type="EMBL" id="JANFQO010000008">
    <property type="protein sequence ID" value="MCQ4165211.1"/>
    <property type="molecule type" value="Genomic_DNA"/>
</dbReference>
<keyword evidence="7" id="KW-0653">Protein transport</keyword>
<dbReference type="SUPFAM" id="SSF74653">
    <property type="entry name" value="TolA/TonB C-terminal domain"/>
    <property type="match status" value="1"/>
</dbReference>
<comment type="similarity">
    <text evidence="2">Belongs to the TonB family.</text>
</comment>
<evidence type="ECO:0000256" key="2">
    <source>
        <dbReference type="ARBA" id="ARBA00006555"/>
    </source>
</evidence>
<dbReference type="Pfam" id="PF03544">
    <property type="entry name" value="TonB_C"/>
    <property type="match status" value="1"/>
</dbReference>
<evidence type="ECO:0000256" key="3">
    <source>
        <dbReference type="ARBA" id="ARBA00022448"/>
    </source>
</evidence>
<dbReference type="InterPro" id="IPR051045">
    <property type="entry name" value="TonB-dependent_transducer"/>
</dbReference>
<feature type="compositionally biased region" description="Pro residues" evidence="11">
    <location>
        <begin position="87"/>
        <end position="97"/>
    </location>
</feature>
<evidence type="ECO:0000256" key="7">
    <source>
        <dbReference type="ARBA" id="ARBA00022927"/>
    </source>
</evidence>
<evidence type="ECO:0000256" key="10">
    <source>
        <dbReference type="SAM" id="Coils"/>
    </source>
</evidence>
<sequence length="287" mass="31465">MSTTRTASSNDRFGVTLLFSLIAHAVVILGITFTYAAPASRLPSLDVILIQSTNKEKADKADFLAQANNSGGGDRDEARRPADPLSSPLPKPTPGVAPRPLEAGAPRPTPATPAEVLTQKQAEFAVATAREAPESPELPKPTAQELIEKNAEMAQLAQEYQRQKDSYAKRPKKKFLSANTKEYAYASYLAGWAARIERIGNLNYPDEARRQKLHGDVLLTVTLNKDGTVKRMDVIQGSGHKVLDDAVQRIVQLAAPFPPIPKTAEDIDELYITRTWQFLPGDVLRNR</sequence>
<keyword evidence="10" id="KW-0175">Coiled coil</keyword>
<comment type="subcellular location">
    <subcellularLocation>
        <location evidence="1">Cell inner membrane</location>
        <topology evidence="1">Single-pass membrane protein</topology>
        <orientation evidence="1">Periplasmic side</orientation>
    </subcellularLocation>
</comment>
<accession>A0ABT1QSD1</accession>
<evidence type="ECO:0000256" key="5">
    <source>
        <dbReference type="ARBA" id="ARBA00022519"/>
    </source>
</evidence>
<dbReference type="PROSITE" id="PS52015">
    <property type="entry name" value="TONB_CTD"/>
    <property type="match status" value="1"/>
</dbReference>
<protein>
    <submittedName>
        <fullName evidence="14">Energy transducer TonB</fullName>
    </submittedName>
</protein>
<dbReference type="Proteomes" id="UP001165498">
    <property type="component" value="Unassembled WGS sequence"/>
</dbReference>
<keyword evidence="5" id="KW-0997">Cell inner membrane</keyword>
<evidence type="ECO:0000256" key="9">
    <source>
        <dbReference type="ARBA" id="ARBA00023136"/>
    </source>
</evidence>
<evidence type="ECO:0000256" key="12">
    <source>
        <dbReference type="SAM" id="Phobius"/>
    </source>
</evidence>
<keyword evidence="6 12" id="KW-0812">Transmembrane</keyword>
<dbReference type="Gene3D" id="3.30.1150.10">
    <property type="match status" value="1"/>
</dbReference>
<dbReference type="InterPro" id="IPR006260">
    <property type="entry name" value="TonB/TolA_C"/>
</dbReference>
<dbReference type="NCBIfam" id="TIGR01352">
    <property type="entry name" value="tonB_Cterm"/>
    <property type="match status" value="1"/>
</dbReference>
<keyword evidence="4" id="KW-1003">Cell membrane</keyword>
<evidence type="ECO:0000259" key="13">
    <source>
        <dbReference type="PROSITE" id="PS52015"/>
    </source>
</evidence>
<evidence type="ECO:0000256" key="4">
    <source>
        <dbReference type="ARBA" id="ARBA00022475"/>
    </source>
</evidence>
<feature type="transmembrane region" description="Helical" evidence="12">
    <location>
        <begin position="12"/>
        <end position="36"/>
    </location>
</feature>
<evidence type="ECO:0000313" key="15">
    <source>
        <dbReference type="Proteomes" id="UP001165498"/>
    </source>
</evidence>
<comment type="caution">
    <text evidence="14">The sequence shown here is derived from an EMBL/GenBank/DDBJ whole genome shotgun (WGS) entry which is preliminary data.</text>
</comment>
<keyword evidence="9 12" id="KW-0472">Membrane</keyword>
<dbReference type="InterPro" id="IPR037682">
    <property type="entry name" value="TonB_C"/>
</dbReference>
<evidence type="ECO:0000256" key="6">
    <source>
        <dbReference type="ARBA" id="ARBA00022692"/>
    </source>
</evidence>
<name>A0ABT1QSD1_9GAMM</name>
<keyword evidence="3" id="KW-0813">Transport</keyword>
<evidence type="ECO:0000256" key="1">
    <source>
        <dbReference type="ARBA" id="ARBA00004383"/>
    </source>
</evidence>